<dbReference type="AlphaFoldDB" id="A0A7J6TIY7"/>
<reference evidence="2 3" key="1">
    <citation type="submission" date="2020-04" db="EMBL/GenBank/DDBJ databases">
        <title>Perkinsus olseni comparative genomics.</title>
        <authorList>
            <person name="Bogema D.R."/>
        </authorList>
    </citation>
    <scope>NUCLEOTIDE SEQUENCE [LARGE SCALE GENOMIC DNA]</scope>
    <source>
        <strain evidence="2">ATCC PRA-205</strain>
    </source>
</reference>
<organism evidence="2 3">
    <name type="scientific">Perkinsus olseni</name>
    <name type="common">Perkinsus atlanticus</name>
    <dbReference type="NCBI Taxonomy" id="32597"/>
    <lineage>
        <taxon>Eukaryota</taxon>
        <taxon>Sar</taxon>
        <taxon>Alveolata</taxon>
        <taxon>Perkinsozoa</taxon>
        <taxon>Perkinsea</taxon>
        <taxon>Perkinsida</taxon>
        <taxon>Perkinsidae</taxon>
        <taxon>Perkinsus</taxon>
    </lineage>
</organism>
<evidence type="ECO:0000313" key="3">
    <source>
        <dbReference type="Proteomes" id="UP000574390"/>
    </source>
</evidence>
<name>A0A7J6TIY7_PEROL</name>
<sequence length="181" mass="19736">MHKSVFNLGRHLYEDGRVVGGSAPARGGLRETCWLESLREASEIGVVAASIDPQSVDKLESEGDTRAGSASAQQNPFGHRAEDSLREQTAAQQFHQEISASFERSHCIEQVRERSLSDSSQLRPQLCFALLVARPSLCSGSSTPTTGFEGGAQYSDEELCACIDDKETPVLDEVQEHTGRR</sequence>
<dbReference type="Proteomes" id="UP000574390">
    <property type="component" value="Unassembled WGS sequence"/>
</dbReference>
<evidence type="ECO:0000313" key="2">
    <source>
        <dbReference type="EMBL" id="KAF4745274.1"/>
    </source>
</evidence>
<feature type="region of interest" description="Disordered" evidence="1">
    <location>
        <begin position="55"/>
        <end position="88"/>
    </location>
</feature>
<proteinExistence type="predicted"/>
<protein>
    <submittedName>
        <fullName evidence="2">Uncharacterized protein</fullName>
    </submittedName>
</protein>
<evidence type="ECO:0000256" key="1">
    <source>
        <dbReference type="SAM" id="MobiDB-lite"/>
    </source>
</evidence>
<comment type="caution">
    <text evidence="2">The sequence shown here is derived from an EMBL/GenBank/DDBJ whole genome shotgun (WGS) entry which is preliminary data.</text>
</comment>
<feature type="compositionally biased region" description="Basic and acidic residues" evidence="1">
    <location>
        <begin position="55"/>
        <end position="65"/>
    </location>
</feature>
<dbReference type="EMBL" id="JABANM010006845">
    <property type="protein sequence ID" value="KAF4745274.1"/>
    <property type="molecule type" value="Genomic_DNA"/>
</dbReference>
<gene>
    <name evidence="2" type="ORF">FOZ62_003456</name>
</gene>
<accession>A0A7J6TIY7</accession>